<evidence type="ECO:0000256" key="4">
    <source>
        <dbReference type="ARBA" id="ARBA00023027"/>
    </source>
</evidence>
<keyword evidence="4" id="KW-0520">NAD</keyword>
<dbReference type="Gene3D" id="1.10.8.610">
    <property type="entry name" value="SirC, precorrin-2 dehydrogenase, C-terminal helical domain-like"/>
    <property type="match status" value="1"/>
</dbReference>
<evidence type="ECO:0000256" key="2">
    <source>
        <dbReference type="ARBA" id="ARBA00012400"/>
    </source>
</evidence>
<dbReference type="PANTHER" id="PTHR35330">
    <property type="entry name" value="SIROHEME BIOSYNTHESIS PROTEIN MET8"/>
    <property type="match status" value="1"/>
</dbReference>
<organism evidence="8 9">
    <name type="scientific">Ammoniphilus oxalaticus</name>
    <dbReference type="NCBI Taxonomy" id="66863"/>
    <lineage>
        <taxon>Bacteria</taxon>
        <taxon>Bacillati</taxon>
        <taxon>Bacillota</taxon>
        <taxon>Bacilli</taxon>
        <taxon>Bacillales</taxon>
        <taxon>Paenibacillaceae</taxon>
        <taxon>Aneurinibacillus group</taxon>
        <taxon>Ammoniphilus</taxon>
    </lineage>
</organism>
<dbReference type="EMBL" id="MCHY01000002">
    <property type="protein sequence ID" value="RKD26833.1"/>
    <property type="molecule type" value="Genomic_DNA"/>
</dbReference>
<evidence type="ECO:0000256" key="1">
    <source>
        <dbReference type="ARBA" id="ARBA00005010"/>
    </source>
</evidence>
<dbReference type="Pfam" id="PF13241">
    <property type="entry name" value="NAD_binding_7"/>
    <property type="match status" value="1"/>
</dbReference>
<evidence type="ECO:0000256" key="6">
    <source>
        <dbReference type="ARBA" id="ARBA00047561"/>
    </source>
</evidence>
<dbReference type="PANTHER" id="PTHR35330:SF1">
    <property type="entry name" value="SIROHEME BIOSYNTHESIS PROTEIN MET8"/>
    <property type="match status" value="1"/>
</dbReference>
<dbReference type="InterPro" id="IPR042518">
    <property type="entry name" value="SirC_C"/>
</dbReference>
<dbReference type="Proteomes" id="UP000284219">
    <property type="component" value="Unassembled WGS sequence"/>
</dbReference>
<feature type="domain" description="Siroheme synthase central" evidence="7">
    <location>
        <begin position="112"/>
        <end position="138"/>
    </location>
</feature>
<gene>
    <name evidence="8" type="ORF">BEP19_16155</name>
</gene>
<evidence type="ECO:0000313" key="8">
    <source>
        <dbReference type="EMBL" id="RKD26833.1"/>
    </source>
</evidence>
<reference evidence="8 9" key="1">
    <citation type="submission" date="2016-08" db="EMBL/GenBank/DDBJ databases">
        <title>Novel Firmicute Genomes.</title>
        <authorList>
            <person name="Poppleton D.I."/>
            <person name="Gribaldo S."/>
        </authorList>
    </citation>
    <scope>NUCLEOTIDE SEQUENCE [LARGE SCALE GENOMIC DNA]</scope>
    <source>
        <strain evidence="8 9">RAOx-1</strain>
    </source>
</reference>
<dbReference type="InterPro" id="IPR006367">
    <property type="entry name" value="Sirohaem_synthase_N"/>
</dbReference>
<keyword evidence="9" id="KW-1185">Reference proteome</keyword>
<dbReference type="SUPFAM" id="SSF51735">
    <property type="entry name" value="NAD(P)-binding Rossmann-fold domains"/>
    <property type="match status" value="1"/>
</dbReference>
<dbReference type="SUPFAM" id="SSF75615">
    <property type="entry name" value="Siroheme synthase middle domains-like"/>
    <property type="match status" value="1"/>
</dbReference>
<dbReference type="Pfam" id="PF14824">
    <property type="entry name" value="Sirohm_synth_M"/>
    <property type="match status" value="1"/>
</dbReference>
<dbReference type="AlphaFoldDB" id="A0A419SQU2"/>
<dbReference type="GO" id="GO:0004325">
    <property type="term" value="F:ferrochelatase activity"/>
    <property type="evidence" value="ECO:0007669"/>
    <property type="project" value="InterPro"/>
</dbReference>
<dbReference type="GO" id="GO:0019354">
    <property type="term" value="P:siroheme biosynthetic process"/>
    <property type="evidence" value="ECO:0007669"/>
    <property type="project" value="UniProtKB-UniPathway"/>
</dbReference>
<dbReference type="NCBIfam" id="TIGR01470">
    <property type="entry name" value="cysG_Nterm"/>
    <property type="match status" value="1"/>
</dbReference>
<accession>A0A419SQU2</accession>
<name>A0A419SQU2_9BACL</name>
<dbReference type="Pfam" id="PF22440">
    <property type="entry name" value="SirC_C"/>
    <property type="match status" value="1"/>
</dbReference>
<dbReference type="Gene3D" id="3.40.50.720">
    <property type="entry name" value="NAD(P)-binding Rossmann-like Domain"/>
    <property type="match status" value="1"/>
</dbReference>
<keyword evidence="3" id="KW-0560">Oxidoreductase</keyword>
<evidence type="ECO:0000256" key="5">
    <source>
        <dbReference type="ARBA" id="ARBA00023244"/>
    </source>
</evidence>
<dbReference type="InterPro" id="IPR028161">
    <property type="entry name" value="Met8-like"/>
</dbReference>
<dbReference type="InterPro" id="IPR036291">
    <property type="entry name" value="NAD(P)-bd_dom_sf"/>
</dbReference>
<sequence>MLNIQGKDCLVVGAGAVAERKLKKLLAAKAKVRVVSPQATPTIRGWAQQEQVEWVKRTFQADDARGATLIVAATDQAEVNIAVYETVKPQQWINIADRPDLSTFIFPAVLTRGDLQLSISTAGAYPGLAKHLRKKLEREYGLEYGSYLTFLKEVRQQILSLGLNKTETSKLLRMYLDERYVEAAKEGVLDELEQAALEELAILKNKPN</sequence>
<dbReference type="UniPathway" id="UPA00262">
    <property type="reaction ID" value="UER00222"/>
</dbReference>
<evidence type="ECO:0000313" key="9">
    <source>
        <dbReference type="Proteomes" id="UP000284219"/>
    </source>
</evidence>
<comment type="catalytic activity">
    <reaction evidence="6">
        <text>precorrin-2 + NAD(+) = sirohydrochlorin + NADH + 2 H(+)</text>
        <dbReference type="Rhea" id="RHEA:15613"/>
        <dbReference type="ChEBI" id="CHEBI:15378"/>
        <dbReference type="ChEBI" id="CHEBI:57540"/>
        <dbReference type="ChEBI" id="CHEBI:57945"/>
        <dbReference type="ChEBI" id="CHEBI:58351"/>
        <dbReference type="ChEBI" id="CHEBI:58827"/>
        <dbReference type="EC" id="1.3.1.76"/>
    </reaction>
</comment>
<comment type="caution">
    <text evidence="8">The sequence shown here is derived from an EMBL/GenBank/DDBJ whole genome shotgun (WGS) entry which is preliminary data.</text>
</comment>
<dbReference type="GO" id="GO:0043115">
    <property type="term" value="F:precorrin-2 dehydrogenase activity"/>
    <property type="evidence" value="ECO:0007669"/>
    <property type="project" value="UniProtKB-EC"/>
</dbReference>
<dbReference type="InterPro" id="IPR028281">
    <property type="entry name" value="Sirohaem_synthase_central"/>
</dbReference>
<comment type="pathway">
    <text evidence="1">Porphyrin-containing compound metabolism; siroheme biosynthesis; sirohydrochlorin from precorrin-2: step 1/1.</text>
</comment>
<protein>
    <recommendedName>
        <fullName evidence="2">precorrin-2 dehydrogenase</fullName>
        <ecNumber evidence="2">1.3.1.76</ecNumber>
    </recommendedName>
</protein>
<evidence type="ECO:0000256" key="3">
    <source>
        <dbReference type="ARBA" id="ARBA00023002"/>
    </source>
</evidence>
<evidence type="ECO:0000259" key="7">
    <source>
        <dbReference type="Pfam" id="PF14824"/>
    </source>
</evidence>
<dbReference type="EC" id="1.3.1.76" evidence="2"/>
<proteinExistence type="predicted"/>
<keyword evidence="5" id="KW-0627">Porphyrin biosynthesis</keyword>